<feature type="binding site" evidence="5">
    <location>
        <position position="14"/>
    </location>
    <ligand>
        <name>a divalent metal cation</name>
        <dbReference type="ChEBI" id="CHEBI:60240"/>
    </ligand>
</feature>
<dbReference type="Gene3D" id="3.40.1210.10">
    <property type="entry name" value="Survival protein SurE-like phosphatase/nucleotidase"/>
    <property type="match status" value="1"/>
</dbReference>
<dbReference type="RefSeq" id="WP_338046262.1">
    <property type="nucleotide sequence ID" value="NZ_WJIE01000002.1"/>
</dbReference>
<gene>
    <name evidence="5 7" type="primary">surE</name>
    <name evidence="7" type="ORF">GF068_07025</name>
</gene>
<dbReference type="InterPro" id="IPR030048">
    <property type="entry name" value="SurE"/>
</dbReference>
<sequence>MEDTRPLILLSNDDGYASEGLRALAQELARYGRVVVCAPEVNQSATSHSLSLHRILRLRTVSEDVFAIDGTPADCVYVAMHSNGRVLPRKPDLVVSGMNHGLNLGVDVFYSGTVAAAREGAMRGVPAVAVSADAKADRRAAAAIGARIAMETLEAFRRSPGARAPLFNVNVPPGDAWPVRPTKIGARLYTESVIFREDPRGQEYLWIGGGGVRHDHVHGSDTEAFDEGAVGVTPLTLDLSSPEHRDLCVAACAAVSLGEREG</sequence>
<dbReference type="GO" id="GO:0005737">
    <property type="term" value="C:cytoplasm"/>
    <property type="evidence" value="ECO:0007669"/>
    <property type="project" value="UniProtKB-SubCell"/>
</dbReference>
<dbReference type="Proteomes" id="UP000440224">
    <property type="component" value="Unassembled WGS sequence"/>
</dbReference>
<feature type="binding site" evidence="5">
    <location>
        <position position="99"/>
    </location>
    <ligand>
        <name>a divalent metal cation</name>
        <dbReference type="ChEBI" id="CHEBI:60240"/>
    </ligand>
</feature>
<feature type="binding site" evidence="5">
    <location>
        <position position="13"/>
    </location>
    <ligand>
        <name>a divalent metal cation</name>
        <dbReference type="ChEBI" id="CHEBI:60240"/>
    </ligand>
</feature>
<evidence type="ECO:0000256" key="5">
    <source>
        <dbReference type="HAMAP-Rule" id="MF_00060"/>
    </source>
</evidence>
<evidence type="ECO:0000313" key="8">
    <source>
        <dbReference type="Proteomes" id="UP000440224"/>
    </source>
</evidence>
<dbReference type="NCBIfam" id="TIGR00087">
    <property type="entry name" value="surE"/>
    <property type="match status" value="1"/>
</dbReference>
<dbReference type="GO" id="GO:0008253">
    <property type="term" value="F:5'-nucleotidase activity"/>
    <property type="evidence" value="ECO:0007669"/>
    <property type="project" value="UniProtKB-UniRule"/>
</dbReference>
<dbReference type="PANTHER" id="PTHR30457">
    <property type="entry name" value="5'-NUCLEOTIDASE SURE"/>
    <property type="match status" value="1"/>
</dbReference>
<evidence type="ECO:0000256" key="1">
    <source>
        <dbReference type="ARBA" id="ARBA00000815"/>
    </source>
</evidence>
<evidence type="ECO:0000256" key="3">
    <source>
        <dbReference type="ARBA" id="ARBA00022723"/>
    </source>
</evidence>
<keyword evidence="5" id="KW-0547">Nucleotide-binding</keyword>
<organism evidence="7 8">
    <name type="scientific">Polyangium spumosum</name>
    <dbReference type="NCBI Taxonomy" id="889282"/>
    <lineage>
        <taxon>Bacteria</taxon>
        <taxon>Pseudomonadati</taxon>
        <taxon>Myxococcota</taxon>
        <taxon>Polyangia</taxon>
        <taxon>Polyangiales</taxon>
        <taxon>Polyangiaceae</taxon>
        <taxon>Polyangium</taxon>
    </lineage>
</organism>
<comment type="subcellular location">
    <subcellularLocation>
        <location evidence="5">Cytoplasm</location>
    </subcellularLocation>
</comment>
<protein>
    <recommendedName>
        <fullName evidence="5">5'-nucleotidase SurE</fullName>
        <ecNumber evidence="5">3.1.3.5</ecNumber>
    </recommendedName>
    <alternativeName>
        <fullName evidence="5">Nucleoside 5'-monophosphate phosphohydrolase</fullName>
    </alternativeName>
</protein>
<keyword evidence="8" id="KW-1185">Reference proteome</keyword>
<evidence type="ECO:0000256" key="2">
    <source>
        <dbReference type="ARBA" id="ARBA00011062"/>
    </source>
</evidence>
<evidence type="ECO:0000256" key="4">
    <source>
        <dbReference type="ARBA" id="ARBA00022801"/>
    </source>
</evidence>
<dbReference type="EC" id="3.1.3.5" evidence="5"/>
<comment type="function">
    <text evidence="5">Nucleotidase that shows phosphatase activity on nucleoside 5'-monophosphates.</text>
</comment>
<comment type="similarity">
    <text evidence="2 5">Belongs to the SurE nucleotidase family.</text>
</comment>
<keyword evidence="5" id="KW-0963">Cytoplasm</keyword>
<proteinExistence type="inferred from homology"/>
<dbReference type="EMBL" id="WJIE01000002">
    <property type="protein sequence ID" value="MRG91677.1"/>
    <property type="molecule type" value="Genomic_DNA"/>
</dbReference>
<feature type="binding site" evidence="5">
    <location>
        <position position="44"/>
    </location>
    <ligand>
        <name>a divalent metal cation</name>
        <dbReference type="ChEBI" id="CHEBI:60240"/>
    </ligand>
</feature>
<comment type="caution">
    <text evidence="7">The sequence shown here is derived from an EMBL/GenBank/DDBJ whole genome shotgun (WGS) entry which is preliminary data.</text>
</comment>
<comment type="cofactor">
    <cofactor evidence="5">
        <name>a divalent metal cation</name>
        <dbReference type="ChEBI" id="CHEBI:60240"/>
    </cofactor>
    <text evidence="5">Binds 1 divalent metal cation per subunit.</text>
</comment>
<name>A0A6N7PIN0_9BACT</name>
<accession>A0A6N7PIN0</accession>
<reference evidence="7 8" key="1">
    <citation type="submission" date="2019-10" db="EMBL/GenBank/DDBJ databases">
        <title>A soil myxobacterium in the family Polyangiaceae.</title>
        <authorList>
            <person name="Li Y."/>
            <person name="Wang J."/>
        </authorList>
    </citation>
    <scope>NUCLEOTIDE SEQUENCE [LARGE SCALE GENOMIC DNA]</scope>
    <source>
        <strain evidence="7 8">DSM 14734</strain>
    </source>
</reference>
<comment type="catalytic activity">
    <reaction evidence="1 5">
        <text>a ribonucleoside 5'-phosphate + H2O = a ribonucleoside + phosphate</text>
        <dbReference type="Rhea" id="RHEA:12484"/>
        <dbReference type="ChEBI" id="CHEBI:15377"/>
        <dbReference type="ChEBI" id="CHEBI:18254"/>
        <dbReference type="ChEBI" id="CHEBI:43474"/>
        <dbReference type="ChEBI" id="CHEBI:58043"/>
        <dbReference type="EC" id="3.1.3.5"/>
    </reaction>
</comment>
<keyword evidence="3 5" id="KW-0479">Metal-binding</keyword>
<evidence type="ECO:0000259" key="6">
    <source>
        <dbReference type="Pfam" id="PF01975"/>
    </source>
</evidence>
<evidence type="ECO:0000313" key="7">
    <source>
        <dbReference type="EMBL" id="MRG91677.1"/>
    </source>
</evidence>
<keyword evidence="4 5" id="KW-0378">Hydrolase</keyword>
<dbReference type="InterPro" id="IPR036523">
    <property type="entry name" value="SurE-like_sf"/>
</dbReference>
<feature type="domain" description="Survival protein SurE-like phosphatase/nucleotidase" evidence="6">
    <location>
        <begin position="8"/>
        <end position="189"/>
    </location>
</feature>
<dbReference type="InterPro" id="IPR002828">
    <property type="entry name" value="SurE-like_Pase/nucleotidase"/>
</dbReference>
<dbReference type="AlphaFoldDB" id="A0A6N7PIN0"/>
<dbReference type="SUPFAM" id="SSF64167">
    <property type="entry name" value="SurE-like"/>
    <property type="match status" value="1"/>
</dbReference>
<dbReference type="PANTHER" id="PTHR30457:SF0">
    <property type="entry name" value="PHOSPHATASE, PUTATIVE (AFU_ORTHOLOGUE AFUA_4G01070)-RELATED"/>
    <property type="match status" value="1"/>
</dbReference>
<dbReference type="GO" id="GO:0000166">
    <property type="term" value="F:nucleotide binding"/>
    <property type="evidence" value="ECO:0007669"/>
    <property type="project" value="UniProtKB-KW"/>
</dbReference>
<dbReference type="HAMAP" id="MF_00060">
    <property type="entry name" value="SurE"/>
    <property type="match status" value="1"/>
</dbReference>
<dbReference type="GO" id="GO:0046872">
    <property type="term" value="F:metal ion binding"/>
    <property type="evidence" value="ECO:0007669"/>
    <property type="project" value="UniProtKB-UniRule"/>
</dbReference>
<dbReference type="Pfam" id="PF01975">
    <property type="entry name" value="SurE"/>
    <property type="match status" value="1"/>
</dbReference>